<evidence type="ECO:0000259" key="5">
    <source>
        <dbReference type="Pfam" id="PF02892"/>
    </source>
</evidence>
<protein>
    <recommendedName>
        <fullName evidence="5">BED-type domain-containing protein</fullName>
    </recommendedName>
</protein>
<gene>
    <name evidence="6" type="ORF">EUGRSUZ_F00840</name>
</gene>
<keyword evidence="1" id="KW-0479">Metal-binding</keyword>
<dbReference type="InterPro" id="IPR003656">
    <property type="entry name" value="Znf_BED"/>
</dbReference>
<name>A0A059BMY8_EUCGR</name>
<dbReference type="GO" id="GO:0008270">
    <property type="term" value="F:zinc ion binding"/>
    <property type="evidence" value="ECO:0007669"/>
    <property type="project" value="UniProtKB-KW"/>
</dbReference>
<dbReference type="Gramene" id="KCW67065">
    <property type="protein sequence ID" value="KCW67065"/>
    <property type="gene ID" value="EUGRSUZ_F00840"/>
</dbReference>
<evidence type="ECO:0000256" key="2">
    <source>
        <dbReference type="ARBA" id="ARBA00022771"/>
    </source>
</evidence>
<keyword evidence="2" id="KW-0863">Zinc-finger</keyword>
<evidence type="ECO:0000256" key="4">
    <source>
        <dbReference type="SAM" id="MobiDB-lite"/>
    </source>
</evidence>
<evidence type="ECO:0000256" key="3">
    <source>
        <dbReference type="ARBA" id="ARBA00022833"/>
    </source>
</evidence>
<keyword evidence="3" id="KW-0862">Zinc</keyword>
<accession>A0A059BMY8</accession>
<dbReference type="InParanoid" id="A0A059BMY8"/>
<feature type="region of interest" description="Disordered" evidence="4">
    <location>
        <begin position="72"/>
        <end position="110"/>
    </location>
</feature>
<evidence type="ECO:0000313" key="6">
    <source>
        <dbReference type="EMBL" id="KCW67065.1"/>
    </source>
</evidence>
<feature type="domain" description="BED-type" evidence="5">
    <location>
        <begin position="10"/>
        <end position="40"/>
    </location>
</feature>
<sequence length="110" mass="12321">MPRETDPFRNYVEFQRNNKWKCQFCEKEYAGSATRIKAHLAGVGGYGINDCKDVDGQVRSEALKALKVKTQVESSNRQGNVEEAPHQLVIASNEDGRRETSLAAIPKPEL</sequence>
<dbReference type="AlphaFoldDB" id="A0A059BMY8"/>
<reference evidence="6" key="1">
    <citation type="submission" date="2013-07" db="EMBL/GenBank/DDBJ databases">
        <title>The genome of Eucalyptus grandis.</title>
        <authorList>
            <person name="Schmutz J."/>
            <person name="Hayes R."/>
            <person name="Myburg A."/>
            <person name="Tuskan G."/>
            <person name="Grattapaglia D."/>
            <person name="Rokhsar D.S."/>
        </authorList>
    </citation>
    <scope>NUCLEOTIDE SEQUENCE</scope>
    <source>
        <tissue evidence="6">Leaf extractions</tissue>
    </source>
</reference>
<dbReference type="GO" id="GO:0003677">
    <property type="term" value="F:DNA binding"/>
    <property type="evidence" value="ECO:0007669"/>
    <property type="project" value="InterPro"/>
</dbReference>
<dbReference type="EMBL" id="KK198758">
    <property type="protein sequence ID" value="KCW67065.1"/>
    <property type="molecule type" value="Genomic_DNA"/>
</dbReference>
<proteinExistence type="predicted"/>
<organism evidence="6">
    <name type="scientific">Eucalyptus grandis</name>
    <name type="common">Flooded gum</name>
    <dbReference type="NCBI Taxonomy" id="71139"/>
    <lineage>
        <taxon>Eukaryota</taxon>
        <taxon>Viridiplantae</taxon>
        <taxon>Streptophyta</taxon>
        <taxon>Embryophyta</taxon>
        <taxon>Tracheophyta</taxon>
        <taxon>Spermatophyta</taxon>
        <taxon>Magnoliopsida</taxon>
        <taxon>eudicotyledons</taxon>
        <taxon>Gunneridae</taxon>
        <taxon>Pentapetalae</taxon>
        <taxon>rosids</taxon>
        <taxon>malvids</taxon>
        <taxon>Myrtales</taxon>
        <taxon>Myrtaceae</taxon>
        <taxon>Myrtoideae</taxon>
        <taxon>Eucalypteae</taxon>
        <taxon>Eucalyptus</taxon>
    </lineage>
</organism>
<evidence type="ECO:0000256" key="1">
    <source>
        <dbReference type="ARBA" id="ARBA00022723"/>
    </source>
</evidence>
<dbReference type="Pfam" id="PF02892">
    <property type="entry name" value="zf-BED"/>
    <property type="match status" value="1"/>
</dbReference>